<accession>A0AA38CHY9</accession>
<keyword evidence="2" id="KW-1185">Reference proteome</keyword>
<protein>
    <submittedName>
        <fullName evidence="1">Uncharacterized protein</fullName>
    </submittedName>
</protein>
<reference evidence="1 2" key="1">
    <citation type="journal article" date="2021" name="Nat. Plants">
        <title>The Taxus genome provides insights into paclitaxel biosynthesis.</title>
        <authorList>
            <person name="Xiong X."/>
            <person name="Gou J."/>
            <person name="Liao Q."/>
            <person name="Li Y."/>
            <person name="Zhou Q."/>
            <person name="Bi G."/>
            <person name="Li C."/>
            <person name="Du R."/>
            <person name="Wang X."/>
            <person name="Sun T."/>
            <person name="Guo L."/>
            <person name="Liang H."/>
            <person name="Lu P."/>
            <person name="Wu Y."/>
            <person name="Zhang Z."/>
            <person name="Ro D.K."/>
            <person name="Shang Y."/>
            <person name="Huang S."/>
            <person name="Yan J."/>
        </authorList>
    </citation>
    <scope>NUCLEOTIDE SEQUENCE [LARGE SCALE GENOMIC DNA]</scope>
    <source>
        <strain evidence="1">Ta-2019</strain>
    </source>
</reference>
<evidence type="ECO:0000313" key="2">
    <source>
        <dbReference type="Proteomes" id="UP000824469"/>
    </source>
</evidence>
<proteinExistence type="predicted"/>
<sequence length="137" mass="15270">MGFTGVRVEWTWVARCGVVGRVMQWGSGIGVGVCWEKRRARMWDLVQGIRKMGDGWTGGSMGSTVGVVGEFCGKEGRSGLGGEYAAWAWEEGRYGLGGEYAAWTWEEGRCGWKVRKNSVERMEEWQLGVRLEKGRLG</sequence>
<feature type="non-terminal residue" evidence="1">
    <location>
        <position position="137"/>
    </location>
</feature>
<organism evidence="1 2">
    <name type="scientific">Taxus chinensis</name>
    <name type="common">Chinese yew</name>
    <name type="synonym">Taxus wallichiana var. chinensis</name>
    <dbReference type="NCBI Taxonomy" id="29808"/>
    <lineage>
        <taxon>Eukaryota</taxon>
        <taxon>Viridiplantae</taxon>
        <taxon>Streptophyta</taxon>
        <taxon>Embryophyta</taxon>
        <taxon>Tracheophyta</taxon>
        <taxon>Spermatophyta</taxon>
        <taxon>Pinopsida</taxon>
        <taxon>Pinidae</taxon>
        <taxon>Conifers II</taxon>
        <taxon>Cupressales</taxon>
        <taxon>Taxaceae</taxon>
        <taxon>Taxus</taxon>
    </lineage>
</organism>
<evidence type="ECO:0000313" key="1">
    <source>
        <dbReference type="EMBL" id="KAH9299203.1"/>
    </source>
</evidence>
<dbReference type="AlphaFoldDB" id="A0AA38CHY9"/>
<dbReference type="EMBL" id="JAHRHJ020000010">
    <property type="protein sequence ID" value="KAH9299203.1"/>
    <property type="molecule type" value="Genomic_DNA"/>
</dbReference>
<comment type="caution">
    <text evidence="1">The sequence shown here is derived from an EMBL/GenBank/DDBJ whole genome shotgun (WGS) entry which is preliminary data.</text>
</comment>
<gene>
    <name evidence="1" type="ORF">KI387_030885</name>
</gene>
<dbReference type="Proteomes" id="UP000824469">
    <property type="component" value="Unassembled WGS sequence"/>
</dbReference>
<name>A0AA38CHY9_TAXCH</name>